<keyword evidence="1" id="KW-0150">Chloroplast</keyword>
<accession>A0A1Z1M0C3</accession>
<name>A0A1Z1M0C3_9FLOR</name>
<organism evidence="1">
    <name type="scientific">Dipterocladia arabiensis</name>
    <dbReference type="NCBI Taxonomy" id="2007176"/>
    <lineage>
        <taxon>Eukaryota</taxon>
        <taxon>Rhodophyta</taxon>
        <taxon>Florideophyceae</taxon>
        <taxon>Rhodymeniophycidae</taxon>
        <taxon>Ceramiales</taxon>
        <taxon>Dasyaceae</taxon>
        <taxon>Dipterocladia</taxon>
    </lineage>
</organism>
<dbReference type="RefSeq" id="YP_009391342.1">
    <property type="nucleotide sequence ID" value="NC_035257.1"/>
</dbReference>
<geneLocation type="chloroplast" evidence="1"/>
<reference evidence="1" key="1">
    <citation type="journal article" date="2017" name="J. Phycol.">
        <title>Analysis of chloroplast genomes and a supermatrix inform reclassification of the Rhodomelaceae (Rhodophyta).</title>
        <authorList>
            <person name="Diaz-Tapia P."/>
            <person name="Maggs C.A."/>
            <person name="West J.A."/>
            <person name="Verbruggen H."/>
        </authorList>
    </citation>
    <scope>NUCLEOTIDE SEQUENCE</scope>
    <source>
        <strain evidence="1">DHO101</strain>
    </source>
</reference>
<dbReference type="GeneID" id="33352929"/>
<dbReference type="EMBL" id="MF101408">
    <property type="protein sequence ID" value="ARW59486.1"/>
    <property type="molecule type" value="Genomic_DNA"/>
</dbReference>
<sequence>MEELDFDEICAQVKNHLIKTFTKPSLIYQFDSEVKKIVDCIATHGASNYQAIKNGVLQRTKMRLYKNIKYINFDIDNEKTVNNVKIVENWLYDIYEKPRKVVRQEPSVEEKVKKTNQIVVLN</sequence>
<gene>
    <name evidence="1" type="primary">orf122</name>
</gene>
<protein>
    <submittedName>
        <fullName evidence="1">Uncharacterized protein</fullName>
    </submittedName>
</protein>
<evidence type="ECO:0000313" key="1">
    <source>
        <dbReference type="EMBL" id="ARW59486.1"/>
    </source>
</evidence>
<proteinExistence type="predicted"/>
<dbReference type="AlphaFoldDB" id="A0A1Z1M0C3"/>
<keyword evidence="1" id="KW-0934">Plastid</keyword>